<comment type="caution">
    <text evidence="2">The sequence shown here is derived from an EMBL/GenBank/DDBJ whole genome shotgun (WGS) entry which is preliminary data.</text>
</comment>
<keyword evidence="3" id="KW-1185">Reference proteome</keyword>
<dbReference type="VEuPathDB" id="FungiDB:DFL_003711"/>
<dbReference type="RefSeq" id="XP_067490931.1">
    <property type="nucleotide sequence ID" value="XM_067632687.1"/>
</dbReference>
<evidence type="ECO:0000313" key="3">
    <source>
        <dbReference type="Proteomes" id="UP000283090"/>
    </source>
</evidence>
<evidence type="ECO:0000313" key="2">
    <source>
        <dbReference type="EMBL" id="RVD85387.1"/>
    </source>
</evidence>
<accession>A0A437A2R7</accession>
<name>A0A437A2R7_ARTFL</name>
<reference evidence="2 3" key="1">
    <citation type="submission" date="2019-01" db="EMBL/GenBank/DDBJ databases">
        <title>Intercellular communication is required for trap formation in the nematode-trapping fungus Duddingtonia flagrans.</title>
        <authorList>
            <person name="Youssar L."/>
            <person name="Wernet V."/>
            <person name="Hensel N."/>
            <person name="Hildebrandt H.-G."/>
            <person name="Fischer R."/>
        </authorList>
    </citation>
    <scope>NUCLEOTIDE SEQUENCE [LARGE SCALE GENOMIC DNA]</scope>
    <source>
        <strain evidence="2 3">CBS H-5679</strain>
    </source>
</reference>
<dbReference type="AlphaFoldDB" id="A0A437A2R7"/>
<evidence type="ECO:0000256" key="1">
    <source>
        <dbReference type="SAM" id="MobiDB-lite"/>
    </source>
</evidence>
<feature type="compositionally biased region" description="Acidic residues" evidence="1">
    <location>
        <begin position="178"/>
        <end position="215"/>
    </location>
</feature>
<organism evidence="2 3">
    <name type="scientific">Arthrobotrys flagrans</name>
    <name type="common">Nematode-trapping fungus</name>
    <name type="synonym">Trichothecium flagrans</name>
    <dbReference type="NCBI Taxonomy" id="97331"/>
    <lineage>
        <taxon>Eukaryota</taxon>
        <taxon>Fungi</taxon>
        <taxon>Dikarya</taxon>
        <taxon>Ascomycota</taxon>
        <taxon>Pezizomycotina</taxon>
        <taxon>Orbiliomycetes</taxon>
        <taxon>Orbiliales</taxon>
        <taxon>Orbiliaceae</taxon>
        <taxon>Arthrobotrys</taxon>
    </lineage>
</organism>
<sequence length="230" mass="25828">MRSSRQSRSKQSRSSGSSLSRRAIRLSSTRPNTIPTSILHRSDIGYNSLQSHLVLRDDEMRSVRLVLENIIELNPDFPGLNLRLTSECELLCRIASQHMDLFNAPLTRKLIGRDREADAVGWLLYQFVLWCLKENQRAASRSRSARERSNSLSNSGPSTAANSDLEAAADGIEGHNDSDDELLDDDGESADADDEDEIEEGVDEFEEIEEAEERDQEFQGDGFEVDVQIL</sequence>
<dbReference type="Proteomes" id="UP000283090">
    <property type="component" value="Unassembled WGS sequence"/>
</dbReference>
<gene>
    <name evidence="2" type="ORF">DFL_003711</name>
</gene>
<proteinExistence type="predicted"/>
<feature type="region of interest" description="Disordered" evidence="1">
    <location>
        <begin position="142"/>
        <end position="230"/>
    </location>
</feature>
<feature type="compositionally biased region" description="Basic residues" evidence="1">
    <location>
        <begin position="1"/>
        <end position="11"/>
    </location>
</feature>
<dbReference type="EMBL" id="SAEB01000006">
    <property type="protein sequence ID" value="RVD85387.1"/>
    <property type="molecule type" value="Genomic_DNA"/>
</dbReference>
<dbReference type="OrthoDB" id="5383562at2759"/>
<dbReference type="GeneID" id="93586022"/>
<feature type="compositionally biased region" description="Low complexity" evidence="1">
    <location>
        <begin position="12"/>
        <end position="26"/>
    </location>
</feature>
<protein>
    <submittedName>
        <fullName evidence="2">Uncharacterized protein</fullName>
    </submittedName>
</protein>
<feature type="region of interest" description="Disordered" evidence="1">
    <location>
        <begin position="1"/>
        <end position="26"/>
    </location>
</feature>